<dbReference type="InterPro" id="IPR000715">
    <property type="entry name" value="Glycosyl_transferase_4"/>
</dbReference>
<feature type="transmembrane region" description="Helical" evidence="9">
    <location>
        <begin position="112"/>
        <end position="133"/>
    </location>
</feature>
<dbReference type="PANTHER" id="PTHR22926:SF3">
    <property type="entry name" value="UNDECAPRENYL-PHOSPHATE ALPHA-N-ACETYLGLUCOSAMINYL 1-PHOSPHATE TRANSFERASE"/>
    <property type="match status" value="1"/>
</dbReference>
<feature type="binding site" evidence="7">
    <location>
        <position position="157"/>
    </location>
    <ligand>
        <name>Mg(2+)</name>
        <dbReference type="ChEBI" id="CHEBI:18420"/>
    </ligand>
</feature>
<keyword evidence="2" id="KW-1003">Cell membrane</keyword>
<evidence type="ECO:0000313" key="11">
    <source>
        <dbReference type="Proteomes" id="UP000467240"/>
    </source>
</evidence>
<keyword evidence="11" id="KW-1185">Reference proteome</keyword>
<keyword evidence="3 10" id="KW-0808">Transferase</keyword>
<sequence length="521" mass="55627">MRYYAILIVVTAVATCLLCWGVYRLAMRHRWYPAVRERDVHATPKPRLGGIAMYIGFLGSLALGSYFPHLGLVYADPGRIWAIVGAATLIVGIGVLDDVVDLDWMTKLAGQIAAAFLLAWQGVAITSLPIGGLTVGSQWMSLVITVLAMVLVMNAVNFIDGLDGLVAGVAIIANGVFLVYSYLLSEFAGQTGRFTLAALLSAVVVGICLGFLPWNWNPSKMFMGDGGALLVGLLMATSAISVTGDVDPRTIRTAQLLPAFVPLIIPFAVLVVPLLDFSMAVIRRMLAGKSPFTADRKHLHHRLLDMGHSQRQAVLVFYAWSAVVSIGALLPFVVAQAWVPFAFVIVGGIVCTVVTLSPISQRKLAEKRAQRTVSTVDDTHDPLDQLGQEHADAQRRVVTARAGHGTGLTGSSRAEAEPVTGTAVGAHTGADTRAETDTRAEADTDVDEPAAEPCRDEPASAADGRIEAADEVTVADETDDVPGRRDPNAADDENHDGAAATRRGRARTPETAHRDEPEESR</sequence>
<comment type="cofactor">
    <cofactor evidence="7">
        <name>Mg(2+)</name>
        <dbReference type="ChEBI" id="CHEBI:18420"/>
    </cofactor>
</comment>
<feature type="transmembrane region" description="Helical" evidence="9">
    <location>
        <begin position="6"/>
        <end position="27"/>
    </location>
</feature>
<evidence type="ECO:0000256" key="8">
    <source>
        <dbReference type="SAM" id="MobiDB-lite"/>
    </source>
</evidence>
<dbReference type="AlphaFoldDB" id="A0A7J5BTU1"/>
<feature type="compositionally biased region" description="Acidic residues" evidence="8">
    <location>
        <begin position="469"/>
        <end position="480"/>
    </location>
</feature>
<reference evidence="10 11" key="1">
    <citation type="submission" date="2019-09" db="EMBL/GenBank/DDBJ databases">
        <title>Phylogeny of genus Pseudoclavibacter and closely related genus.</title>
        <authorList>
            <person name="Li Y."/>
        </authorList>
    </citation>
    <scope>NUCLEOTIDE SEQUENCE [LARGE SCALE GENOMIC DNA]</scope>
    <source>
        <strain evidence="10 11">DSM 23821</strain>
    </source>
</reference>
<evidence type="ECO:0000256" key="1">
    <source>
        <dbReference type="ARBA" id="ARBA00004651"/>
    </source>
</evidence>
<accession>A0A7J5BTU1</accession>
<evidence type="ECO:0000256" key="2">
    <source>
        <dbReference type="ARBA" id="ARBA00022475"/>
    </source>
</evidence>
<feature type="transmembrane region" description="Helical" evidence="9">
    <location>
        <begin position="313"/>
        <end position="332"/>
    </location>
</feature>
<feature type="region of interest" description="Disordered" evidence="8">
    <location>
        <begin position="403"/>
        <end position="521"/>
    </location>
</feature>
<evidence type="ECO:0000256" key="5">
    <source>
        <dbReference type="ARBA" id="ARBA00022989"/>
    </source>
</evidence>
<dbReference type="GO" id="GO:0046872">
    <property type="term" value="F:metal ion binding"/>
    <property type="evidence" value="ECO:0007669"/>
    <property type="project" value="UniProtKB-KW"/>
</dbReference>
<keyword evidence="7" id="KW-0460">Magnesium</keyword>
<dbReference type="RefSeq" id="WP_158040486.1">
    <property type="nucleotide sequence ID" value="NZ_JACCFV010000001.1"/>
</dbReference>
<feature type="transmembrane region" description="Helical" evidence="9">
    <location>
        <begin position="139"/>
        <end position="158"/>
    </location>
</feature>
<feature type="transmembrane region" description="Helical" evidence="9">
    <location>
        <begin position="338"/>
        <end position="359"/>
    </location>
</feature>
<evidence type="ECO:0000256" key="7">
    <source>
        <dbReference type="PIRSR" id="PIRSR600715-1"/>
    </source>
</evidence>
<dbReference type="EMBL" id="WBJZ01000009">
    <property type="protein sequence ID" value="KAB1657321.1"/>
    <property type="molecule type" value="Genomic_DNA"/>
</dbReference>
<feature type="transmembrane region" description="Helical" evidence="9">
    <location>
        <begin position="226"/>
        <end position="244"/>
    </location>
</feature>
<dbReference type="GO" id="GO:0016780">
    <property type="term" value="F:phosphotransferase activity, for other substituted phosphate groups"/>
    <property type="evidence" value="ECO:0007669"/>
    <property type="project" value="InterPro"/>
</dbReference>
<evidence type="ECO:0000256" key="6">
    <source>
        <dbReference type="ARBA" id="ARBA00023136"/>
    </source>
</evidence>
<keyword evidence="6 9" id="KW-0472">Membrane</keyword>
<evidence type="ECO:0000256" key="4">
    <source>
        <dbReference type="ARBA" id="ARBA00022692"/>
    </source>
</evidence>
<evidence type="ECO:0000256" key="3">
    <source>
        <dbReference type="ARBA" id="ARBA00022679"/>
    </source>
</evidence>
<name>A0A7J5BTU1_9MICO</name>
<feature type="binding site" evidence="7">
    <location>
        <position position="225"/>
    </location>
    <ligand>
        <name>Mg(2+)</name>
        <dbReference type="ChEBI" id="CHEBI:18420"/>
    </ligand>
</feature>
<organism evidence="10 11">
    <name type="scientific">Pseudoclavibacter chungangensis</name>
    <dbReference type="NCBI Taxonomy" id="587635"/>
    <lineage>
        <taxon>Bacteria</taxon>
        <taxon>Bacillati</taxon>
        <taxon>Actinomycetota</taxon>
        <taxon>Actinomycetes</taxon>
        <taxon>Micrococcales</taxon>
        <taxon>Microbacteriaceae</taxon>
        <taxon>Pseudoclavibacter</taxon>
    </lineage>
</organism>
<dbReference type="GO" id="GO:0071555">
    <property type="term" value="P:cell wall organization"/>
    <property type="evidence" value="ECO:0007669"/>
    <property type="project" value="TreeGrafter"/>
</dbReference>
<proteinExistence type="predicted"/>
<keyword evidence="5 9" id="KW-1133">Transmembrane helix</keyword>
<feature type="compositionally biased region" description="Basic and acidic residues" evidence="8">
    <location>
        <begin position="507"/>
        <end position="521"/>
    </location>
</feature>
<feature type="transmembrane region" description="Helical" evidence="9">
    <location>
        <begin position="80"/>
        <end position="100"/>
    </location>
</feature>
<dbReference type="PANTHER" id="PTHR22926">
    <property type="entry name" value="PHOSPHO-N-ACETYLMURAMOYL-PENTAPEPTIDE-TRANSFERASE"/>
    <property type="match status" value="1"/>
</dbReference>
<dbReference type="Proteomes" id="UP000467240">
    <property type="component" value="Unassembled WGS sequence"/>
</dbReference>
<keyword evidence="4 9" id="KW-0812">Transmembrane</keyword>
<feature type="compositionally biased region" description="Basic and acidic residues" evidence="8">
    <location>
        <begin position="453"/>
        <end position="468"/>
    </location>
</feature>
<feature type="transmembrane region" description="Helical" evidence="9">
    <location>
        <begin position="195"/>
        <end position="214"/>
    </location>
</feature>
<protein>
    <submittedName>
        <fullName evidence="10">Undecaprenyl/decaprenyl-phosphate alpha-N-acetylglucosaminyl 1-phosphate transferase</fullName>
    </submittedName>
</protein>
<dbReference type="GO" id="GO:0044038">
    <property type="term" value="P:cell wall macromolecule biosynthetic process"/>
    <property type="evidence" value="ECO:0007669"/>
    <property type="project" value="TreeGrafter"/>
</dbReference>
<dbReference type="CDD" id="cd06853">
    <property type="entry name" value="GT_WecA_like"/>
    <property type="match status" value="1"/>
</dbReference>
<feature type="transmembrane region" description="Helical" evidence="9">
    <location>
        <begin position="165"/>
        <end position="183"/>
    </location>
</feature>
<feature type="transmembrane region" description="Helical" evidence="9">
    <location>
        <begin position="48"/>
        <end position="68"/>
    </location>
</feature>
<evidence type="ECO:0000313" key="10">
    <source>
        <dbReference type="EMBL" id="KAB1657321.1"/>
    </source>
</evidence>
<comment type="caution">
    <text evidence="10">The sequence shown here is derived from an EMBL/GenBank/DDBJ whole genome shotgun (WGS) entry which is preliminary data.</text>
</comment>
<gene>
    <name evidence="10" type="ORF">F8O01_08760</name>
</gene>
<keyword evidence="7" id="KW-0479">Metal-binding</keyword>
<dbReference type="Pfam" id="PF00953">
    <property type="entry name" value="Glycos_transf_4"/>
    <property type="match status" value="1"/>
</dbReference>
<comment type="subcellular location">
    <subcellularLocation>
        <location evidence="1">Cell membrane</location>
        <topology evidence="1">Multi-pass membrane protein</topology>
    </subcellularLocation>
</comment>
<dbReference type="GO" id="GO:0009103">
    <property type="term" value="P:lipopolysaccharide biosynthetic process"/>
    <property type="evidence" value="ECO:0007669"/>
    <property type="project" value="TreeGrafter"/>
</dbReference>
<feature type="compositionally biased region" description="Basic and acidic residues" evidence="8">
    <location>
        <begin position="430"/>
        <end position="442"/>
    </location>
</feature>
<evidence type="ECO:0000256" key="9">
    <source>
        <dbReference type="SAM" id="Phobius"/>
    </source>
</evidence>
<dbReference type="OrthoDB" id="9783652at2"/>
<dbReference type="PROSITE" id="PS01348">
    <property type="entry name" value="MRAY_2"/>
    <property type="match status" value="1"/>
</dbReference>
<dbReference type="GO" id="GO:0005886">
    <property type="term" value="C:plasma membrane"/>
    <property type="evidence" value="ECO:0007669"/>
    <property type="project" value="UniProtKB-SubCell"/>
</dbReference>
<feature type="transmembrane region" description="Helical" evidence="9">
    <location>
        <begin position="256"/>
        <end position="275"/>
    </location>
</feature>
<dbReference type="InterPro" id="IPR018480">
    <property type="entry name" value="PNAcMuramoyl-5peptid_Trfase_CS"/>
</dbReference>